<sequence>MKRPTVCRGVQG</sequence>
<name>A0A0E9Q9W0_ANGAN</name>
<protein>
    <submittedName>
        <fullName evidence="1">Uncharacterized protein</fullName>
    </submittedName>
</protein>
<reference evidence="1" key="2">
    <citation type="journal article" date="2015" name="Fish Shellfish Immunol.">
        <title>Early steps in the European eel (Anguilla anguilla)-Vibrio vulnificus interaction in the gills: Role of the RtxA13 toxin.</title>
        <authorList>
            <person name="Callol A."/>
            <person name="Pajuelo D."/>
            <person name="Ebbesson L."/>
            <person name="Teles M."/>
            <person name="MacKenzie S."/>
            <person name="Amaro C."/>
        </authorList>
    </citation>
    <scope>NUCLEOTIDE SEQUENCE</scope>
</reference>
<organism evidence="1">
    <name type="scientific">Anguilla anguilla</name>
    <name type="common">European freshwater eel</name>
    <name type="synonym">Muraena anguilla</name>
    <dbReference type="NCBI Taxonomy" id="7936"/>
    <lineage>
        <taxon>Eukaryota</taxon>
        <taxon>Metazoa</taxon>
        <taxon>Chordata</taxon>
        <taxon>Craniata</taxon>
        <taxon>Vertebrata</taxon>
        <taxon>Euteleostomi</taxon>
        <taxon>Actinopterygii</taxon>
        <taxon>Neopterygii</taxon>
        <taxon>Teleostei</taxon>
        <taxon>Anguilliformes</taxon>
        <taxon>Anguillidae</taxon>
        <taxon>Anguilla</taxon>
    </lineage>
</organism>
<dbReference type="EMBL" id="GBXM01095694">
    <property type="protein sequence ID" value="JAH12883.1"/>
    <property type="molecule type" value="Transcribed_RNA"/>
</dbReference>
<proteinExistence type="predicted"/>
<evidence type="ECO:0000313" key="1">
    <source>
        <dbReference type="EMBL" id="JAH12883.1"/>
    </source>
</evidence>
<reference evidence="1" key="1">
    <citation type="submission" date="2014-11" db="EMBL/GenBank/DDBJ databases">
        <authorList>
            <person name="Amaro Gonzalez C."/>
        </authorList>
    </citation>
    <scope>NUCLEOTIDE SEQUENCE</scope>
</reference>
<accession>A0A0E9Q9W0</accession>